<comment type="caution">
    <text evidence="1">The sequence shown here is derived from an EMBL/GenBank/DDBJ whole genome shotgun (WGS) entry which is preliminary data.</text>
</comment>
<gene>
    <name evidence="1" type="ORF">SDC9_96279</name>
</gene>
<name>A0A645A8N9_9ZZZZ</name>
<reference evidence="1" key="1">
    <citation type="submission" date="2019-08" db="EMBL/GenBank/DDBJ databases">
        <authorList>
            <person name="Kucharzyk K."/>
            <person name="Murdoch R.W."/>
            <person name="Higgins S."/>
            <person name="Loffler F."/>
        </authorList>
    </citation>
    <scope>NUCLEOTIDE SEQUENCE</scope>
</reference>
<accession>A0A645A8N9</accession>
<dbReference type="EMBL" id="VSSQ01012574">
    <property type="protein sequence ID" value="MPM49549.1"/>
    <property type="molecule type" value="Genomic_DNA"/>
</dbReference>
<proteinExistence type="predicted"/>
<dbReference type="AlphaFoldDB" id="A0A645A8N9"/>
<sequence length="43" mass="5256">MKNINVARHRAISPQAKQQMIKFKQEMAEDFLWRNKKIEKNQK</sequence>
<evidence type="ECO:0000313" key="1">
    <source>
        <dbReference type="EMBL" id="MPM49549.1"/>
    </source>
</evidence>
<organism evidence="1">
    <name type="scientific">bioreactor metagenome</name>
    <dbReference type="NCBI Taxonomy" id="1076179"/>
    <lineage>
        <taxon>unclassified sequences</taxon>
        <taxon>metagenomes</taxon>
        <taxon>ecological metagenomes</taxon>
    </lineage>
</organism>
<protein>
    <submittedName>
        <fullName evidence="1">Uncharacterized protein</fullName>
    </submittedName>
</protein>